<evidence type="ECO:0000256" key="2">
    <source>
        <dbReference type="ARBA" id="ARBA00007806"/>
    </source>
</evidence>
<dbReference type="InterPro" id="IPR048395">
    <property type="entry name" value="Glyco_hydro_31_C"/>
</dbReference>
<feature type="domain" description="Glycosyl hydrolase family 31 C-terminal" evidence="7">
    <location>
        <begin position="512"/>
        <end position="602"/>
    </location>
</feature>
<protein>
    <recommendedName>
        <fullName evidence="3">alpha-glucosidase</fullName>
        <ecNumber evidence="3">3.2.1.20</ecNumber>
    </recommendedName>
</protein>
<comment type="similarity">
    <text evidence="2 4">Belongs to the glycosyl hydrolase 31 family.</text>
</comment>
<dbReference type="PANTHER" id="PTHR22762">
    <property type="entry name" value="ALPHA-GLUCOSIDASE"/>
    <property type="match status" value="1"/>
</dbReference>
<dbReference type="Proteomes" id="UP001610334">
    <property type="component" value="Unassembled WGS sequence"/>
</dbReference>
<organism evidence="8 9">
    <name type="scientific">Aspergillus granulosus</name>
    <dbReference type="NCBI Taxonomy" id="176169"/>
    <lineage>
        <taxon>Eukaryota</taxon>
        <taxon>Fungi</taxon>
        <taxon>Dikarya</taxon>
        <taxon>Ascomycota</taxon>
        <taxon>Pezizomycotina</taxon>
        <taxon>Eurotiomycetes</taxon>
        <taxon>Eurotiomycetidae</taxon>
        <taxon>Eurotiales</taxon>
        <taxon>Aspergillaceae</taxon>
        <taxon>Aspergillus</taxon>
        <taxon>Aspergillus subgen. Nidulantes</taxon>
    </lineage>
</organism>
<evidence type="ECO:0000313" key="8">
    <source>
        <dbReference type="EMBL" id="KAL2801912.1"/>
    </source>
</evidence>
<dbReference type="InterPro" id="IPR017853">
    <property type="entry name" value="GH"/>
</dbReference>
<dbReference type="GO" id="GO:0016787">
    <property type="term" value="F:hydrolase activity"/>
    <property type="evidence" value="ECO:0007669"/>
    <property type="project" value="UniProtKB-KW"/>
</dbReference>
<dbReference type="SUPFAM" id="SSF51445">
    <property type="entry name" value="(Trans)glycosidases"/>
    <property type="match status" value="1"/>
</dbReference>
<evidence type="ECO:0000259" key="7">
    <source>
        <dbReference type="Pfam" id="PF21365"/>
    </source>
</evidence>
<dbReference type="SUPFAM" id="SSF51011">
    <property type="entry name" value="Glycosyl hydrolase domain"/>
    <property type="match status" value="1"/>
</dbReference>
<evidence type="ECO:0000256" key="3">
    <source>
        <dbReference type="ARBA" id="ARBA00012741"/>
    </source>
</evidence>
<dbReference type="Gene3D" id="2.60.40.1180">
    <property type="entry name" value="Golgi alpha-mannosidase II"/>
    <property type="match status" value="2"/>
</dbReference>
<name>A0ABR4GSA7_9EURO</name>
<sequence>MAHRYNFAQAPVANPGAIVGGIEGSKYRFTVLADGLLRYEYASDGQFEDRASVLAVNRQLLVPKFRAKETPTSLEIITRCFHLTYDKKAFSPSGLSAAVKGNYWAHSSVWYYGDKNETLGGTARTLDDANGRVEMGHGIVSRKGFASIDDSKSMLFDEKGWLATRREGDRVDGYLFAYGHDYRGAVKALYTLSGPQPLLPRWALGNWWSRYHAYDEAEFLELMDNFKSRRIPLSVAVLDMDWHIVDDPRIAEAGVTGWTGYTWNKQLFPDPEAFLKKLHDYGLKTSLNVHPADGIHSFEDLYQEVAAKLGHDTSQKDPVLFDITNQAFLDAYFDVLHRRLESEGVDLWWVDWQQGQHSRIPGIDPLWVLNHFHFLDSAYDAKRPLTFSRYAGPGSHRYPIGFSGDTHITWKSLAFQPEFTNTASNIGYGWWSHDIGGHFHGAKDDELLIRWVQYGTFSPILRLHSSNSPWNPKEPWNLGGDNERVLTKFLRLRHRLVPYLYSMNARAARQSLPITQPMYWEYPEHDEAYQVPNQYLFGSELMVAPITSPRDRESGLGQVLVWFPPARHVDIFSGVVYDGNRLLWVARPLDSYPVFAREGSIIPFDGDAEPSNGCKDPDVIELVVVVGADGSFDLLEDEGTGASVNDIEFSLTSITFSQADGKLTIRPRKGTSSPRTHRAWNVRFPGFSSTKDIHFLVNDTPQDVHLEGDAAGLIVRLDSRSVEDELVLSVGENPQLDIVSQNPRFMTFFQQFLQQAQMSLDLKDTIWKTVSKEVPAAVKAGELVALGLREEILNALLEVLLAAA</sequence>
<dbReference type="Pfam" id="PF17137">
    <property type="entry name" value="DUF5110"/>
    <property type="match status" value="1"/>
</dbReference>
<dbReference type="Pfam" id="PF01055">
    <property type="entry name" value="Glyco_hydro_31_2nd"/>
    <property type="match status" value="1"/>
</dbReference>
<evidence type="ECO:0000259" key="5">
    <source>
        <dbReference type="Pfam" id="PF01055"/>
    </source>
</evidence>
<accession>A0ABR4GSA7</accession>
<evidence type="ECO:0000313" key="9">
    <source>
        <dbReference type="Proteomes" id="UP001610334"/>
    </source>
</evidence>
<dbReference type="EMBL" id="JBFXLT010000225">
    <property type="protein sequence ID" value="KAL2801912.1"/>
    <property type="molecule type" value="Genomic_DNA"/>
</dbReference>
<dbReference type="PANTHER" id="PTHR22762:SF89">
    <property type="entry name" value="ALPHA-XYLOSIDASE"/>
    <property type="match status" value="1"/>
</dbReference>
<evidence type="ECO:0000256" key="4">
    <source>
        <dbReference type="RuleBase" id="RU361185"/>
    </source>
</evidence>
<comment type="caution">
    <text evidence="8">The sequence shown here is derived from an EMBL/GenBank/DDBJ whole genome shotgun (WGS) entry which is preliminary data.</text>
</comment>
<dbReference type="Pfam" id="PF21365">
    <property type="entry name" value="Glyco_hydro_31_3rd"/>
    <property type="match status" value="1"/>
</dbReference>
<dbReference type="InterPro" id="IPR000322">
    <property type="entry name" value="Glyco_hydro_31_TIM"/>
</dbReference>
<dbReference type="EC" id="3.2.1.20" evidence="3"/>
<dbReference type="InterPro" id="IPR033403">
    <property type="entry name" value="DUF5110"/>
</dbReference>
<evidence type="ECO:0000259" key="6">
    <source>
        <dbReference type="Pfam" id="PF17137"/>
    </source>
</evidence>
<gene>
    <name evidence="8" type="ORF">BJX63DRAFT_416219</name>
</gene>
<proteinExistence type="inferred from homology"/>
<keyword evidence="4" id="KW-0326">Glycosidase</keyword>
<keyword evidence="9" id="KW-1185">Reference proteome</keyword>
<keyword evidence="4 8" id="KW-0378">Hydrolase</keyword>
<feature type="domain" description="Glycoside hydrolase family 31 TIM barrel" evidence="5">
    <location>
        <begin position="197"/>
        <end position="503"/>
    </location>
</feature>
<dbReference type="InterPro" id="IPR013780">
    <property type="entry name" value="Glyco_hydro_b"/>
</dbReference>
<feature type="domain" description="DUF5110" evidence="6">
    <location>
        <begin position="621"/>
        <end position="686"/>
    </location>
</feature>
<reference evidence="8 9" key="1">
    <citation type="submission" date="2024-07" db="EMBL/GenBank/DDBJ databases">
        <title>Section-level genome sequencing and comparative genomics of Aspergillus sections Usti and Cavernicolus.</title>
        <authorList>
            <consortium name="Lawrence Berkeley National Laboratory"/>
            <person name="Nybo J.L."/>
            <person name="Vesth T.C."/>
            <person name="Theobald S."/>
            <person name="Frisvad J.C."/>
            <person name="Larsen T.O."/>
            <person name="Kjaerboelling I."/>
            <person name="Rothschild-Mancinelli K."/>
            <person name="Lyhne E.K."/>
            <person name="Kogle M.E."/>
            <person name="Barry K."/>
            <person name="Clum A."/>
            <person name="Na H."/>
            <person name="Ledsgaard L."/>
            <person name="Lin J."/>
            <person name="Lipzen A."/>
            <person name="Kuo A."/>
            <person name="Riley R."/>
            <person name="Mondo S."/>
            <person name="Labutti K."/>
            <person name="Haridas S."/>
            <person name="Pangalinan J."/>
            <person name="Salamov A.A."/>
            <person name="Simmons B.A."/>
            <person name="Magnuson J.K."/>
            <person name="Chen J."/>
            <person name="Drula E."/>
            <person name="Henrissat B."/>
            <person name="Wiebenga A."/>
            <person name="Lubbers R.J."/>
            <person name="Gomes A.C."/>
            <person name="Makela M.R."/>
            <person name="Stajich J."/>
            <person name="Grigoriev I.V."/>
            <person name="Mortensen U.H."/>
            <person name="De Vries R.P."/>
            <person name="Baker S.E."/>
            <person name="Andersen M.R."/>
        </authorList>
    </citation>
    <scope>NUCLEOTIDE SEQUENCE [LARGE SCALE GENOMIC DNA]</scope>
    <source>
        <strain evidence="8 9">CBS 588.65</strain>
    </source>
</reference>
<dbReference type="Gene3D" id="3.20.20.80">
    <property type="entry name" value="Glycosidases"/>
    <property type="match status" value="1"/>
</dbReference>
<dbReference type="CDD" id="cd06595">
    <property type="entry name" value="GH31_u1"/>
    <property type="match status" value="1"/>
</dbReference>
<evidence type="ECO:0000256" key="1">
    <source>
        <dbReference type="ARBA" id="ARBA00001657"/>
    </source>
</evidence>
<comment type="catalytic activity">
    <reaction evidence="1">
        <text>Hydrolysis of terminal, non-reducing (1-&gt;4)-linked alpha-D-glucose residues with release of alpha-D-glucose.</text>
        <dbReference type="EC" id="3.2.1.20"/>
    </reaction>
</comment>